<keyword evidence="6" id="KW-1133">Transmembrane helix</keyword>
<dbReference type="GO" id="GO:0046872">
    <property type="term" value="F:metal ion binding"/>
    <property type="evidence" value="ECO:0007669"/>
    <property type="project" value="UniProtKB-KW"/>
</dbReference>
<keyword evidence="5" id="KW-0496">Mitochondrion</keyword>
<reference evidence="7 8" key="1">
    <citation type="submission" date="2015-04" db="EMBL/GenBank/DDBJ databases">
        <authorList>
            <person name="Syromyatnikov M.Y."/>
            <person name="Popov V.N."/>
        </authorList>
    </citation>
    <scope>NUCLEOTIDE SEQUENCE [LARGE SCALE GENOMIC DNA]</scope>
</reference>
<feature type="binding site" evidence="5">
    <location>
        <position position="152"/>
    </location>
    <ligand>
        <name>Mg(2+)</name>
        <dbReference type="ChEBI" id="CHEBI:18420"/>
    </ligand>
</feature>
<evidence type="ECO:0000256" key="4">
    <source>
        <dbReference type="ARBA" id="ARBA00022691"/>
    </source>
</evidence>
<evidence type="ECO:0000256" key="5">
    <source>
        <dbReference type="HAMAP-Rule" id="MF_03190"/>
    </source>
</evidence>
<feature type="binding site" evidence="5">
    <location>
        <position position="155"/>
    </location>
    <ligand>
        <name>Mg(2+)</name>
        <dbReference type="ChEBI" id="CHEBI:18420"/>
    </ligand>
</feature>
<keyword evidence="8" id="KW-1185">Reference proteome</keyword>
<dbReference type="Proteomes" id="UP000183832">
    <property type="component" value="Unassembled WGS sequence"/>
</dbReference>
<keyword evidence="5 6" id="KW-0472">Membrane</keyword>
<feature type="binding site" evidence="5">
    <location>
        <position position="151"/>
    </location>
    <ligand>
        <name>S-adenosyl-L-methionine</name>
        <dbReference type="ChEBI" id="CHEBI:59789"/>
    </ligand>
</feature>
<comment type="catalytic activity">
    <reaction evidence="5">
        <text>a 3-demethylubiquinone + S-adenosyl-L-methionine = a ubiquinone + S-adenosyl-L-homocysteine</text>
        <dbReference type="Rhea" id="RHEA:81215"/>
        <dbReference type="Rhea" id="RHEA-COMP:9565"/>
        <dbReference type="Rhea" id="RHEA-COMP:19654"/>
        <dbReference type="ChEBI" id="CHEBI:16389"/>
        <dbReference type="ChEBI" id="CHEBI:57856"/>
        <dbReference type="ChEBI" id="CHEBI:59789"/>
        <dbReference type="ChEBI" id="CHEBI:231825"/>
    </reaction>
</comment>
<evidence type="ECO:0000313" key="8">
    <source>
        <dbReference type="Proteomes" id="UP000183832"/>
    </source>
</evidence>
<dbReference type="NCBIfam" id="TIGR01983">
    <property type="entry name" value="UbiG"/>
    <property type="match status" value="1"/>
</dbReference>
<dbReference type="STRING" id="568069.A0A1J1J1P9"/>
<comment type="pathway">
    <text evidence="5">Cofactor biosynthesis; ubiquinone biosynthesis.</text>
</comment>
<dbReference type="HAMAP" id="MF_00472">
    <property type="entry name" value="UbiG"/>
    <property type="match status" value="1"/>
</dbReference>
<dbReference type="EC" id="2.1.1.64" evidence="5"/>
<comment type="catalytic activity">
    <reaction evidence="5">
        <text>a 3,4-dihydroxy-5-(all-trans-polyprenyl)benzoate + S-adenosyl-L-methionine = a 4-hydroxy-3-methoxy-5-(all-trans-polyprenyl)benzoate + S-adenosyl-L-homocysteine + H(+)</text>
        <dbReference type="Rhea" id="RHEA:44452"/>
        <dbReference type="Rhea" id="RHEA-COMP:10930"/>
        <dbReference type="Rhea" id="RHEA-COMP:10931"/>
        <dbReference type="ChEBI" id="CHEBI:15378"/>
        <dbReference type="ChEBI" id="CHEBI:57856"/>
        <dbReference type="ChEBI" id="CHEBI:59789"/>
        <dbReference type="ChEBI" id="CHEBI:64694"/>
        <dbReference type="ChEBI" id="CHEBI:84443"/>
        <dbReference type="EC" id="2.1.1.114"/>
    </reaction>
</comment>
<evidence type="ECO:0000256" key="1">
    <source>
        <dbReference type="ARBA" id="ARBA00022603"/>
    </source>
</evidence>
<dbReference type="CDD" id="cd02440">
    <property type="entry name" value="AdoMet_MTases"/>
    <property type="match status" value="1"/>
</dbReference>
<keyword evidence="2 5" id="KW-0808">Transferase</keyword>
<dbReference type="GO" id="GO:0120537">
    <property type="term" value="F:3-demethylubiquinone 3-O-methyltransferase activity"/>
    <property type="evidence" value="ECO:0007669"/>
    <property type="project" value="RHEA"/>
</dbReference>
<feature type="binding site" evidence="5">
    <location>
        <position position="84"/>
    </location>
    <ligand>
        <name>S-adenosyl-L-methionine</name>
        <dbReference type="ChEBI" id="CHEBI:59789"/>
    </ligand>
</feature>
<gene>
    <name evidence="5" type="primary">coq3</name>
    <name evidence="7" type="ORF">CLUMA_CG018885</name>
</gene>
<dbReference type="SUPFAM" id="SSF53335">
    <property type="entry name" value="S-adenosyl-L-methionine-dependent methyltransferases"/>
    <property type="match status" value="1"/>
</dbReference>
<dbReference type="PANTHER" id="PTHR43464:SF19">
    <property type="entry name" value="UBIQUINONE BIOSYNTHESIS O-METHYLTRANSFERASE, MITOCHONDRIAL"/>
    <property type="match status" value="1"/>
</dbReference>
<keyword evidence="5" id="KW-0460">Magnesium</keyword>
<dbReference type="EC" id="2.1.1.-" evidence="5"/>
<comment type="similarity">
    <text evidence="5">Belongs to the class I-like SAM-binding methyltransferase superfamily. UbiG/COQ3 family.</text>
</comment>
<dbReference type="EC" id="2.1.1.114" evidence="5"/>
<feature type="binding site" evidence="5">
    <location>
        <position position="105"/>
    </location>
    <ligand>
        <name>S-adenosyl-L-methionine</name>
        <dbReference type="ChEBI" id="CHEBI:59789"/>
    </ligand>
</feature>
<comment type="subcellular location">
    <subcellularLocation>
        <location evidence="5">Mitochondrion inner membrane</location>
        <topology evidence="5">Peripheral membrane protein</topology>
        <orientation evidence="5">Matrix side</orientation>
    </subcellularLocation>
</comment>
<keyword evidence="5" id="KW-0479">Metal-binding</keyword>
<name>A0A1J1J1P9_9DIPT</name>
<keyword evidence="4 5" id="KW-0949">S-adenosyl-L-methionine</keyword>
<comment type="catalytic activity">
    <reaction evidence="5">
        <text>a 3-demethylubiquinol + S-adenosyl-L-methionine = a ubiquinol + S-adenosyl-L-homocysteine + H(+)</text>
        <dbReference type="Rhea" id="RHEA:44380"/>
        <dbReference type="Rhea" id="RHEA-COMP:9566"/>
        <dbReference type="Rhea" id="RHEA-COMP:10914"/>
        <dbReference type="ChEBI" id="CHEBI:15378"/>
        <dbReference type="ChEBI" id="CHEBI:17976"/>
        <dbReference type="ChEBI" id="CHEBI:57856"/>
        <dbReference type="ChEBI" id="CHEBI:59789"/>
        <dbReference type="ChEBI" id="CHEBI:84422"/>
        <dbReference type="EC" id="2.1.1.64"/>
    </reaction>
</comment>
<comment type="function">
    <text evidence="5">O-methyltransferase required for two non-consecutive steps during ubiquinone biosynthesis. Catalyzes the 2 O-methylation of 3,4-dihydroxy-5-(all-trans-polyprenyl)benzoic acid into 4-hydroxy-3-methoxy-5-(all-trans-polyprenyl)benzoic acid. Also catalyzes the last step of ubiquinone biosynthesis by mediating methylation of 3-demethylubiquinone into ubiquinone. Also able to mediate the methylation of 3-demethylubiquinol into ubiquinol.</text>
</comment>
<proteinExistence type="inferred from homology"/>
<dbReference type="Gene3D" id="3.40.50.150">
    <property type="entry name" value="Vaccinia Virus protein VP39"/>
    <property type="match status" value="1"/>
</dbReference>
<evidence type="ECO:0000256" key="6">
    <source>
        <dbReference type="SAM" id="Phobius"/>
    </source>
</evidence>
<dbReference type="GO" id="GO:0032259">
    <property type="term" value="P:methylation"/>
    <property type="evidence" value="ECO:0007669"/>
    <property type="project" value="UniProtKB-KW"/>
</dbReference>
<dbReference type="Pfam" id="PF13489">
    <property type="entry name" value="Methyltransf_23"/>
    <property type="match status" value="1"/>
</dbReference>
<sequence>MTELRQRQTESNKKFNVDERDVKHMSSFAGVWWDPTGECKALHEMNQVRVPFVRDGLVTNGTPEYWREGQTSDALEGYKILDVGCGAGVLSEPLGYFGAEVVGIDPAEDLIKTAEDHLSSQNADIKVSYSCELIEDHIKKNAEKYDAVVASEVVEHIADKKAFLKSCVEALKPGGSIFITTISRNWFAWLCAIIFGEFILGLLPKNTHIYEQFISPSEVTEILEEMNCRTVKVIGFRYEFFRGIFKFQSNTSIEYGLQAIKQSNRKK</sequence>
<dbReference type="InterPro" id="IPR029063">
    <property type="entry name" value="SAM-dependent_MTases_sf"/>
</dbReference>
<dbReference type="GO" id="GO:0031314">
    <property type="term" value="C:extrinsic component of mitochondrial inner membrane"/>
    <property type="evidence" value="ECO:0007669"/>
    <property type="project" value="UniProtKB-UniRule"/>
</dbReference>
<feature type="binding site" evidence="5">
    <location>
        <position position="156"/>
    </location>
    <ligand>
        <name>Mg(2+)</name>
        <dbReference type="ChEBI" id="CHEBI:18420"/>
    </ligand>
</feature>
<keyword evidence="5" id="KW-0999">Mitochondrion inner membrane</keyword>
<dbReference type="AlphaFoldDB" id="A0A1J1J1P9"/>
<feature type="transmembrane region" description="Helical" evidence="6">
    <location>
        <begin position="186"/>
        <end position="203"/>
    </location>
</feature>
<dbReference type="InterPro" id="IPR010233">
    <property type="entry name" value="UbiG_MeTrfase"/>
</dbReference>
<evidence type="ECO:0000256" key="2">
    <source>
        <dbReference type="ARBA" id="ARBA00022679"/>
    </source>
</evidence>
<evidence type="ECO:0000256" key="3">
    <source>
        <dbReference type="ARBA" id="ARBA00022688"/>
    </source>
</evidence>
<accession>A0A1J1J1P9</accession>
<dbReference type="OrthoDB" id="3265906at2759"/>
<comment type="cofactor">
    <cofactor evidence="5">
        <name>Mg(2+)</name>
        <dbReference type="ChEBI" id="CHEBI:18420"/>
    </cofactor>
</comment>
<feature type="binding site" evidence="5">
    <location>
        <position position="49"/>
    </location>
    <ligand>
        <name>S-adenosyl-L-methionine</name>
        <dbReference type="ChEBI" id="CHEBI:59789"/>
    </ligand>
</feature>
<dbReference type="GO" id="GO:0010420">
    <property type="term" value="F:polyprenyldihydroxybenzoate methyltransferase activity"/>
    <property type="evidence" value="ECO:0007669"/>
    <property type="project" value="UniProtKB-UniRule"/>
</dbReference>
<keyword evidence="6" id="KW-0812">Transmembrane</keyword>
<dbReference type="UniPathway" id="UPA00232"/>
<organism evidence="7 8">
    <name type="scientific">Clunio marinus</name>
    <dbReference type="NCBI Taxonomy" id="568069"/>
    <lineage>
        <taxon>Eukaryota</taxon>
        <taxon>Metazoa</taxon>
        <taxon>Ecdysozoa</taxon>
        <taxon>Arthropoda</taxon>
        <taxon>Hexapoda</taxon>
        <taxon>Insecta</taxon>
        <taxon>Pterygota</taxon>
        <taxon>Neoptera</taxon>
        <taxon>Endopterygota</taxon>
        <taxon>Diptera</taxon>
        <taxon>Nematocera</taxon>
        <taxon>Chironomoidea</taxon>
        <taxon>Chironomidae</taxon>
        <taxon>Clunio</taxon>
    </lineage>
</organism>
<protein>
    <recommendedName>
        <fullName evidence="5">Ubiquinone biosynthesis O-methyltransferase, mitochondrial</fullName>
    </recommendedName>
    <alternativeName>
        <fullName evidence="5">3-demethylubiquinol 3-O-methyltransferase</fullName>
        <ecNumber evidence="5">2.1.1.64</ecNumber>
    </alternativeName>
    <alternativeName>
        <fullName evidence="5">3-demethylubiquinone 3-O-methyltransferase</fullName>
        <ecNumber evidence="5">2.1.1.-</ecNumber>
    </alternativeName>
    <alternativeName>
        <fullName evidence="5">Polyprenyldihydroxybenzoate methyltransferase</fullName>
        <ecNumber evidence="5">2.1.1.114</ecNumber>
    </alternativeName>
</protein>
<dbReference type="PANTHER" id="PTHR43464">
    <property type="entry name" value="METHYLTRANSFERASE"/>
    <property type="match status" value="1"/>
</dbReference>
<keyword evidence="3 5" id="KW-0831">Ubiquinone biosynthesis</keyword>
<evidence type="ECO:0000313" key="7">
    <source>
        <dbReference type="EMBL" id="CRL06373.1"/>
    </source>
</evidence>
<keyword evidence="1 5" id="KW-0489">Methyltransferase</keyword>
<dbReference type="GO" id="GO:0061542">
    <property type="term" value="F:3-demethylubiquinol 3-O-methyltransferase activity"/>
    <property type="evidence" value="ECO:0007669"/>
    <property type="project" value="UniProtKB-UniRule"/>
</dbReference>
<comment type="subunit">
    <text evidence="5">Component of a multi-subunit COQ enzyme complex.</text>
</comment>
<dbReference type="EMBL" id="CVRI01000066">
    <property type="protein sequence ID" value="CRL06373.1"/>
    <property type="molecule type" value="Genomic_DNA"/>
</dbReference>